<keyword evidence="9" id="KW-1185">Reference proteome</keyword>
<keyword evidence="2 4" id="KW-0863">Zinc-finger</keyword>
<protein>
    <recommendedName>
        <fullName evidence="7">GRF-type domain-containing protein</fullName>
    </recommendedName>
</protein>
<name>A0AAV9XG08_9PEZI</name>
<evidence type="ECO:0000256" key="2">
    <source>
        <dbReference type="ARBA" id="ARBA00022771"/>
    </source>
</evidence>
<accession>A0AAV9XG08</accession>
<feature type="domain" description="GRF-type" evidence="7">
    <location>
        <begin position="30"/>
        <end position="74"/>
    </location>
</feature>
<evidence type="ECO:0000256" key="1">
    <source>
        <dbReference type="ARBA" id="ARBA00022723"/>
    </source>
</evidence>
<evidence type="ECO:0000256" key="6">
    <source>
        <dbReference type="SAM" id="MobiDB-lite"/>
    </source>
</evidence>
<evidence type="ECO:0000256" key="3">
    <source>
        <dbReference type="ARBA" id="ARBA00022833"/>
    </source>
</evidence>
<evidence type="ECO:0000256" key="5">
    <source>
        <dbReference type="SAM" id="Coils"/>
    </source>
</evidence>
<dbReference type="GO" id="GO:0008270">
    <property type="term" value="F:zinc ion binding"/>
    <property type="evidence" value="ECO:0007669"/>
    <property type="project" value="UniProtKB-KW"/>
</dbReference>
<dbReference type="PROSITE" id="PS51999">
    <property type="entry name" value="ZF_GRF"/>
    <property type="match status" value="1"/>
</dbReference>
<dbReference type="Proteomes" id="UP001365542">
    <property type="component" value="Unassembled WGS sequence"/>
</dbReference>
<keyword evidence="5" id="KW-0175">Coiled coil</keyword>
<feature type="region of interest" description="Disordered" evidence="6">
    <location>
        <begin position="162"/>
        <end position="185"/>
    </location>
</feature>
<feature type="region of interest" description="Disordered" evidence="6">
    <location>
        <begin position="241"/>
        <end position="264"/>
    </location>
</feature>
<keyword evidence="1" id="KW-0479">Metal-binding</keyword>
<keyword evidence="3" id="KW-0862">Zinc</keyword>
<feature type="coiled-coil region" evidence="5">
    <location>
        <begin position="331"/>
        <end position="415"/>
    </location>
</feature>
<dbReference type="AlphaFoldDB" id="A0AAV9XG08"/>
<comment type="caution">
    <text evidence="8">The sequence shown here is derived from an EMBL/GenBank/DDBJ whole genome shotgun (WGS) entry which is preliminary data.</text>
</comment>
<organism evidence="8 9">
    <name type="scientific">Orbilia ellipsospora</name>
    <dbReference type="NCBI Taxonomy" id="2528407"/>
    <lineage>
        <taxon>Eukaryota</taxon>
        <taxon>Fungi</taxon>
        <taxon>Dikarya</taxon>
        <taxon>Ascomycota</taxon>
        <taxon>Pezizomycotina</taxon>
        <taxon>Orbiliomycetes</taxon>
        <taxon>Orbiliales</taxon>
        <taxon>Orbiliaceae</taxon>
        <taxon>Orbilia</taxon>
    </lineage>
</organism>
<dbReference type="EMBL" id="JAVHJO010000004">
    <property type="protein sequence ID" value="KAK6541040.1"/>
    <property type="molecule type" value="Genomic_DNA"/>
</dbReference>
<evidence type="ECO:0000313" key="8">
    <source>
        <dbReference type="EMBL" id="KAK6541040.1"/>
    </source>
</evidence>
<dbReference type="InterPro" id="IPR010666">
    <property type="entry name" value="Znf_GRF"/>
</dbReference>
<gene>
    <name evidence="8" type="ORF">TWF694_008419</name>
</gene>
<evidence type="ECO:0000256" key="4">
    <source>
        <dbReference type="PROSITE-ProRule" id="PRU01343"/>
    </source>
</evidence>
<evidence type="ECO:0000259" key="7">
    <source>
        <dbReference type="PROSITE" id="PS51999"/>
    </source>
</evidence>
<dbReference type="Pfam" id="PF06839">
    <property type="entry name" value="Zn_ribbon_GRF"/>
    <property type="match status" value="1"/>
</dbReference>
<evidence type="ECO:0000313" key="9">
    <source>
        <dbReference type="Proteomes" id="UP001365542"/>
    </source>
</evidence>
<proteinExistence type="predicted"/>
<feature type="region of interest" description="Disordered" evidence="6">
    <location>
        <begin position="113"/>
        <end position="139"/>
    </location>
</feature>
<sequence length="421" mass="47240">MESIKTIDPPAGNTRATTKNGIFVKNQWMCNCTPRLAAVLNKVRKAGKNEGRQFWTCSKSSGNGCGLFLWKEDAKQREIQALSNLSSTGQMPLSAPTPSRRFRQQKISDCINGFQKNSPSSRNTENTKPTADLVSYPELPPLDKKDVMEICDESQDKLDNYESASEEFDGPRKVARTRNNTSPTKQTLWKETADSMTSFVSTSTIPDEITPSTKLNALTLTTTAASARREAERRFDSITPVKRPDFKAPNGAKHSATPADLGNPFMSSFRAPTVDQTPGGSKRPGDEIIDAELEIFAILKKAKVTLPEPFHKEMQQLATRITFKQRGYKQSRDTNRDLHKKEKERLEAEREILIDKLESSTHLQKTDKASISSQQSEIEDLKKQVETLKSQLCHLENIEDEKVMLQDKYEELNQVLAELGG</sequence>
<reference evidence="8 9" key="1">
    <citation type="submission" date="2019-10" db="EMBL/GenBank/DDBJ databases">
        <authorList>
            <person name="Palmer J.M."/>
        </authorList>
    </citation>
    <scope>NUCLEOTIDE SEQUENCE [LARGE SCALE GENOMIC DNA]</scope>
    <source>
        <strain evidence="8 9">TWF694</strain>
    </source>
</reference>
<feature type="compositionally biased region" description="Polar residues" evidence="6">
    <location>
        <begin position="114"/>
        <end position="129"/>
    </location>
</feature>